<dbReference type="AlphaFoldDB" id="A0AA35LLG8"/>
<feature type="compositionally biased region" description="Basic and acidic residues" evidence="1">
    <location>
        <begin position="1"/>
        <end position="11"/>
    </location>
</feature>
<feature type="region of interest" description="Disordered" evidence="1">
    <location>
        <begin position="379"/>
        <end position="398"/>
    </location>
</feature>
<keyword evidence="3" id="KW-1185">Reference proteome</keyword>
<feature type="compositionally biased region" description="Basic residues" evidence="1">
    <location>
        <begin position="52"/>
        <end position="62"/>
    </location>
</feature>
<evidence type="ECO:0000256" key="1">
    <source>
        <dbReference type="SAM" id="MobiDB-lite"/>
    </source>
</evidence>
<reference evidence="2" key="1">
    <citation type="submission" date="2022-12" db="EMBL/GenBank/DDBJ databases">
        <authorList>
            <person name="Alioto T."/>
            <person name="Alioto T."/>
            <person name="Gomez Garrido J."/>
        </authorList>
    </citation>
    <scope>NUCLEOTIDE SEQUENCE</scope>
</reference>
<name>A0AA35LLG8_9SAUR</name>
<proteinExistence type="predicted"/>
<feature type="compositionally biased region" description="Polar residues" evidence="1">
    <location>
        <begin position="91"/>
        <end position="103"/>
    </location>
</feature>
<protein>
    <submittedName>
        <fullName evidence="2">Uncharacterized protein</fullName>
    </submittedName>
</protein>
<feature type="compositionally biased region" description="Basic residues" evidence="1">
    <location>
        <begin position="264"/>
        <end position="285"/>
    </location>
</feature>
<gene>
    <name evidence="2" type="ORF">PODLI_1B032554</name>
</gene>
<sequence length="550" mass="64207">MRRELHTKHEQSFLSPTHFHGQPPLPPWEWGISKWQRKTGSSVAKTPSEKAGRRRRRRRRTTEHKQTPLLARGFPRSDRRGRASPGIGWRLSQSPFPSRPLSNPSLERRSWLLAGEERGVGSFEVAREGELAFPAHFQPSLPQVPTIPLSFFSPTVLRIMATRETFVFVFFMLISPFYHISGNSVRYQARVKQMDKFTSESMKAEEAQPDIIIIQKESVEAPFGSYIPQAVKESNEVVSKILSDLQPSKPVLWKQLMWQRKKRWTHNKRGKKPSSKRRGRFRKHLERSTKPRFADRQDWIPRRFKRQECRIRNIQNSEDKIQKAIEQKEILRCVRSTYVGEKESKSQTTSTHSNERKRRKANEVITYNVKEGQLLGLKGRRTRRRRSTYPGKPHLVSSKPFDSYSSSYSLSSYFTPSSSQSTLSRRMKRNVSSFHKKEGSFEDTFLINTKEQKIREREMGAFPKKREARETQSVRNVSLKLKTLKSQEKLSNMVDRLSDPSNNMSKDEKLTYMHELLDELKLFIKLLEQQILLQSLNNIVYSTTVSGSQK</sequence>
<feature type="region of interest" description="Disordered" evidence="1">
    <location>
        <begin position="264"/>
        <end position="289"/>
    </location>
</feature>
<evidence type="ECO:0000313" key="3">
    <source>
        <dbReference type="Proteomes" id="UP001178461"/>
    </source>
</evidence>
<organism evidence="2 3">
    <name type="scientific">Podarcis lilfordi</name>
    <name type="common">Lilford's wall lizard</name>
    <dbReference type="NCBI Taxonomy" id="74358"/>
    <lineage>
        <taxon>Eukaryota</taxon>
        <taxon>Metazoa</taxon>
        <taxon>Chordata</taxon>
        <taxon>Craniata</taxon>
        <taxon>Vertebrata</taxon>
        <taxon>Euteleostomi</taxon>
        <taxon>Lepidosauria</taxon>
        <taxon>Squamata</taxon>
        <taxon>Bifurcata</taxon>
        <taxon>Unidentata</taxon>
        <taxon>Episquamata</taxon>
        <taxon>Laterata</taxon>
        <taxon>Lacertibaenia</taxon>
        <taxon>Lacertidae</taxon>
        <taxon>Podarcis</taxon>
    </lineage>
</organism>
<evidence type="ECO:0000313" key="2">
    <source>
        <dbReference type="EMBL" id="CAI5798486.1"/>
    </source>
</evidence>
<dbReference type="Proteomes" id="UP001178461">
    <property type="component" value="Chromosome 16"/>
</dbReference>
<accession>A0AA35LLG8</accession>
<dbReference type="EMBL" id="OX395143">
    <property type="protein sequence ID" value="CAI5798486.1"/>
    <property type="molecule type" value="Genomic_DNA"/>
</dbReference>
<feature type="region of interest" description="Disordered" evidence="1">
    <location>
        <begin position="1"/>
        <end position="103"/>
    </location>
</feature>